<evidence type="ECO:0000256" key="4">
    <source>
        <dbReference type="ARBA" id="ARBA00023004"/>
    </source>
</evidence>
<evidence type="ECO:0000313" key="8">
    <source>
        <dbReference type="Proteomes" id="UP000758856"/>
    </source>
</evidence>
<proteinExistence type="predicted"/>
<dbReference type="SUPFAM" id="SSF54292">
    <property type="entry name" value="2Fe-2S ferredoxin-like"/>
    <property type="match status" value="1"/>
</dbReference>
<dbReference type="InterPro" id="IPR012675">
    <property type="entry name" value="Beta-grasp_dom_sf"/>
</dbReference>
<evidence type="ECO:0000256" key="5">
    <source>
        <dbReference type="ARBA" id="ARBA00023014"/>
    </source>
</evidence>
<keyword evidence="5" id="KW-0411">Iron-sulfur</keyword>
<dbReference type="InterPro" id="IPR006058">
    <property type="entry name" value="2Fe2S_fd_BS"/>
</dbReference>
<evidence type="ECO:0000256" key="2">
    <source>
        <dbReference type="ARBA" id="ARBA00022723"/>
    </source>
</evidence>
<dbReference type="InterPro" id="IPR036884">
    <property type="entry name" value="2Fe-2S-bd_dom_sf"/>
</dbReference>
<sequence length="179" mass="19213">MALISETNHRRIFREGFVLHSLSINGHVHRVEADGRTPLLWALRDALKLSGTKYGCGVGMCGACTVHLDGQAVRSCGLALEDVASAKVVTIEAVTGAEAEAVRDVWVARDVPQCGFCQSGQIMSAIALLRDIKSPTDEDIDSAMSGNLCRCATYPRIRAAIHDAAAQLQRQASNERALP</sequence>
<keyword evidence="2" id="KW-0479">Metal-binding</keyword>
<evidence type="ECO:0000256" key="1">
    <source>
        <dbReference type="ARBA" id="ARBA00022714"/>
    </source>
</evidence>
<dbReference type="InterPro" id="IPR036010">
    <property type="entry name" value="2Fe-2S_ferredoxin-like_sf"/>
</dbReference>
<dbReference type="InterPro" id="IPR051452">
    <property type="entry name" value="Diverse_Oxidoreductases"/>
</dbReference>
<evidence type="ECO:0000256" key="3">
    <source>
        <dbReference type="ARBA" id="ARBA00023002"/>
    </source>
</evidence>
<dbReference type="InterPro" id="IPR002888">
    <property type="entry name" value="2Fe-2S-bd"/>
</dbReference>
<dbReference type="PANTHER" id="PTHR44379:SF2">
    <property type="entry name" value="BLR6218 PROTEIN"/>
    <property type="match status" value="1"/>
</dbReference>
<dbReference type="CDD" id="cd00207">
    <property type="entry name" value="fer2"/>
    <property type="match status" value="1"/>
</dbReference>
<dbReference type="PROSITE" id="PS51085">
    <property type="entry name" value="2FE2S_FER_2"/>
    <property type="match status" value="1"/>
</dbReference>
<dbReference type="SUPFAM" id="SSF47741">
    <property type="entry name" value="CO dehydrogenase ISP C-domain like"/>
    <property type="match status" value="1"/>
</dbReference>
<keyword evidence="3 7" id="KW-0560">Oxidoreductase</keyword>
<dbReference type="Pfam" id="PF00111">
    <property type="entry name" value="Fer2"/>
    <property type="match status" value="1"/>
</dbReference>
<evidence type="ECO:0000313" key="7">
    <source>
        <dbReference type="EMBL" id="MBM7851424.1"/>
    </source>
</evidence>
<evidence type="ECO:0000259" key="6">
    <source>
        <dbReference type="PROSITE" id="PS51085"/>
    </source>
</evidence>
<keyword evidence="4" id="KW-0408">Iron</keyword>
<accession>A0ABS2T5G5</accession>
<dbReference type="PANTHER" id="PTHR44379">
    <property type="entry name" value="OXIDOREDUCTASE WITH IRON-SULFUR SUBUNIT"/>
    <property type="match status" value="1"/>
</dbReference>
<dbReference type="Gene3D" id="1.10.150.120">
    <property type="entry name" value="[2Fe-2S]-binding domain"/>
    <property type="match status" value="1"/>
</dbReference>
<dbReference type="Gene3D" id="3.10.20.30">
    <property type="match status" value="1"/>
</dbReference>
<protein>
    <submittedName>
        <fullName evidence="7">Isoquinoline 1-oxidoreductase alpha subunit</fullName>
        <ecNumber evidence="7">1.3.99.16</ecNumber>
    </submittedName>
</protein>
<dbReference type="EC" id="1.3.99.16" evidence="7"/>
<dbReference type="Proteomes" id="UP000758856">
    <property type="component" value="Unassembled WGS sequence"/>
</dbReference>
<keyword evidence="1" id="KW-0001">2Fe-2S</keyword>
<dbReference type="EMBL" id="JAFBCY010000002">
    <property type="protein sequence ID" value="MBM7851424.1"/>
    <property type="molecule type" value="Genomic_DNA"/>
</dbReference>
<dbReference type="Pfam" id="PF01799">
    <property type="entry name" value="Fer2_2"/>
    <property type="match status" value="1"/>
</dbReference>
<organism evidence="7 8">
    <name type="scientific">Methylopila capsulata</name>
    <dbReference type="NCBI Taxonomy" id="61654"/>
    <lineage>
        <taxon>Bacteria</taxon>
        <taxon>Pseudomonadati</taxon>
        <taxon>Pseudomonadota</taxon>
        <taxon>Alphaproteobacteria</taxon>
        <taxon>Hyphomicrobiales</taxon>
        <taxon>Methylopilaceae</taxon>
        <taxon>Methylopila</taxon>
    </lineage>
</organism>
<dbReference type="InterPro" id="IPR001041">
    <property type="entry name" value="2Fe-2S_ferredoxin-type"/>
</dbReference>
<feature type="domain" description="2Fe-2S ferredoxin-type" evidence="6">
    <location>
        <begin position="20"/>
        <end position="94"/>
    </location>
</feature>
<comment type="caution">
    <text evidence="7">The sequence shown here is derived from an EMBL/GenBank/DDBJ whole genome shotgun (WGS) entry which is preliminary data.</text>
</comment>
<name>A0ABS2T5G5_9HYPH</name>
<reference evidence="7 8" key="1">
    <citation type="submission" date="2021-01" db="EMBL/GenBank/DDBJ databases">
        <title>Genomic Encyclopedia of Type Strains, Phase IV (KMG-IV): sequencing the most valuable type-strain genomes for metagenomic binning, comparative biology and taxonomic classification.</title>
        <authorList>
            <person name="Goeker M."/>
        </authorList>
    </citation>
    <scope>NUCLEOTIDE SEQUENCE [LARGE SCALE GENOMIC DNA]</scope>
    <source>
        <strain evidence="7 8">DSM 6130</strain>
    </source>
</reference>
<keyword evidence="8" id="KW-1185">Reference proteome</keyword>
<dbReference type="PROSITE" id="PS00197">
    <property type="entry name" value="2FE2S_FER_1"/>
    <property type="match status" value="1"/>
</dbReference>
<dbReference type="GO" id="GO:0047121">
    <property type="term" value="F:isoquinoline 1-oxidoreductase activity"/>
    <property type="evidence" value="ECO:0007669"/>
    <property type="project" value="UniProtKB-EC"/>
</dbReference>
<gene>
    <name evidence="7" type="ORF">JOD31_001649</name>
</gene>